<feature type="domain" description="VOC" evidence="1">
    <location>
        <begin position="1"/>
        <end position="127"/>
    </location>
</feature>
<dbReference type="InterPro" id="IPR037523">
    <property type="entry name" value="VOC_core"/>
</dbReference>
<dbReference type="PROSITE" id="PS51819">
    <property type="entry name" value="VOC"/>
    <property type="match status" value="1"/>
</dbReference>
<evidence type="ECO:0000259" key="1">
    <source>
        <dbReference type="PROSITE" id="PS51819"/>
    </source>
</evidence>
<dbReference type="InterPro" id="IPR004360">
    <property type="entry name" value="Glyas_Fos-R_dOase_dom"/>
</dbReference>
<dbReference type="STRING" id="1792845.BC343_01720"/>
<dbReference type="PANTHER" id="PTHR36437:SF2">
    <property type="entry name" value="GLYOXALASE_BLEOMYCIN RESISTANCE PROTEIN_DIOXYGENASE"/>
    <property type="match status" value="1"/>
</dbReference>
<dbReference type="PANTHER" id="PTHR36437">
    <property type="entry name" value="GLYOXALASE/BLEOMYCIN RESISTANCE PROTEIN/DIOXYGENASE"/>
    <property type="match status" value="1"/>
</dbReference>
<proteinExistence type="predicted"/>
<evidence type="ECO:0000313" key="3">
    <source>
        <dbReference type="Proteomes" id="UP000189739"/>
    </source>
</evidence>
<reference evidence="2 3" key="1">
    <citation type="submission" date="2016-07" db="EMBL/GenBank/DDBJ databases">
        <title>Genomic analysis of zinc-resistant bacterium Mucilaginibacter pedocola TBZ30.</title>
        <authorList>
            <person name="Huang J."/>
            <person name="Tang J."/>
        </authorList>
    </citation>
    <scope>NUCLEOTIDE SEQUENCE [LARGE SCALE GENOMIC DNA]</scope>
    <source>
        <strain evidence="2 3">TBZ30</strain>
    </source>
</reference>
<dbReference type="AlphaFoldDB" id="A0A1S9PLG5"/>
<dbReference type="EMBL" id="MBTF01000001">
    <property type="protein sequence ID" value="OOQ61810.1"/>
    <property type="molecule type" value="Genomic_DNA"/>
</dbReference>
<organism evidence="2 3">
    <name type="scientific">Mucilaginibacter pedocola</name>
    <dbReference type="NCBI Taxonomy" id="1792845"/>
    <lineage>
        <taxon>Bacteria</taxon>
        <taxon>Pseudomonadati</taxon>
        <taxon>Bacteroidota</taxon>
        <taxon>Sphingobacteriia</taxon>
        <taxon>Sphingobacteriales</taxon>
        <taxon>Sphingobacteriaceae</taxon>
        <taxon>Mucilaginibacter</taxon>
    </lineage>
</organism>
<dbReference type="InterPro" id="IPR029068">
    <property type="entry name" value="Glyas_Bleomycin-R_OHBP_Dase"/>
</dbReference>
<name>A0A1S9PLG5_9SPHI</name>
<dbReference type="Pfam" id="PF00903">
    <property type="entry name" value="Glyoxalase"/>
    <property type="match status" value="1"/>
</dbReference>
<dbReference type="OrthoDB" id="9794917at2"/>
<evidence type="ECO:0000313" key="2">
    <source>
        <dbReference type="EMBL" id="OOQ61810.1"/>
    </source>
</evidence>
<dbReference type="RefSeq" id="WP_078345990.1">
    <property type="nucleotide sequence ID" value="NZ_MBTF01000001.1"/>
</dbReference>
<accession>A0A1S9PLG5</accession>
<gene>
    <name evidence="2" type="ORF">BC343_01720</name>
</gene>
<sequence length="129" mass="14656">MKITVTSILVDDQEKALQFYTENLGFIKKQDIPMGKHRWLSVVSPEATDGVELVLEPDENPASKAFKSALLEQGIPYTMFEVKDMKTEYERLVSLGVEFKTKPDMNSPFIIAIFYDTCGNLIQIYQMPG</sequence>
<protein>
    <recommendedName>
        <fullName evidence="1">VOC domain-containing protein</fullName>
    </recommendedName>
</protein>
<comment type="caution">
    <text evidence="2">The sequence shown here is derived from an EMBL/GenBank/DDBJ whole genome shotgun (WGS) entry which is preliminary data.</text>
</comment>
<dbReference type="CDD" id="cd07263">
    <property type="entry name" value="VOC_like"/>
    <property type="match status" value="1"/>
</dbReference>
<keyword evidence="3" id="KW-1185">Reference proteome</keyword>
<dbReference type="SUPFAM" id="SSF54593">
    <property type="entry name" value="Glyoxalase/Bleomycin resistance protein/Dihydroxybiphenyl dioxygenase"/>
    <property type="match status" value="1"/>
</dbReference>
<dbReference type="Proteomes" id="UP000189739">
    <property type="component" value="Unassembled WGS sequence"/>
</dbReference>
<dbReference type="Gene3D" id="3.10.180.10">
    <property type="entry name" value="2,3-Dihydroxybiphenyl 1,2-Dioxygenase, domain 1"/>
    <property type="match status" value="1"/>
</dbReference>